<evidence type="ECO:0000313" key="2">
    <source>
        <dbReference type="EMBL" id="KAF8399029.1"/>
    </source>
</evidence>
<feature type="region of interest" description="Disordered" evidence="1">
    <location>
        <begin position="1"/>
        <end position="68"/>
    </location>
</feature>
<feature type="compositionally biased region" description="Polar residues" evidence="1">
    <location>
        <begin position="1"/>
        <end position="10"/>
    </location>
</feature>
<dbReference type="AlphaFoldDB" id="A0A834Z110"/>
<organism evidence="2 3">
    <name type="scientific">Tetracentron sinense</name>
    <name type="common">Spur-leaf</name>
    <dbReference type="NCBI Taxonomy" id="13715"/>
    <lineage>
        <taxon>Eukaryota</taxon>
        <taxon>Viridiplantae</taxon>
        <taxon>Streptophyta</taxon>
        <taxon>Embryophyta</taxon>
        <taxon>Tracheophyta</taxon>
        <taxon>Spermatophyta</taxon>
        <taxon>Magnoliopsida</taxon>
        <taxon>Trochodendrales</taxon>
        <taxon>Trochodendraceae</taxon>
        <taxon>Tetracentron</taxon>
    </lineage>
</organism>
<evidence type="ECO:0000313" key="3">
    <source>
        <dbReference type="Proteomes" id="UP000655225"/>
    </source>
</evidence>
<gene>
    <name evidence="2" type="ORF">HHK36_014895</name>
</gene>
<dbReference type="OrthoDB" id="4788989at2759"/>
<accession>A0A834Z110</accession>
<keyword evidence="3" id="KW-1185">Reference proteome</keyword>
<dbReference type="Proteomes" id="UP000655225">
    <property type="component" value="Unassembled WGS sequence"/>
</dbReference>
<protein>
    <submittedName>
        <fullName evidence="2">Uncharacterized protein</fullName>
    </submittedName>
</protein>
<proteinExistence type="predicted"/>
<reference evidence="2 3" key="1">
    <citation type="submission" date="2020-04" db="EMBL/GenBank/DDBJ databases">
        <title>Plant Genome Project.</title>
        <authorList>
            <person name="Zhang R.-G."/>
        </authorList>
    </citation>
    <scope>NUCLEOTIDE SEQUENCE [LARGE SCALE GENOMIC DNA]</scope>
    <source>
        <strain evidence="2">YNK0</strain>
        <tissue evidence="2">Leaf</tissue>
    </source>
</reference>
<evidence type="ECO:0000256" key="1">
    <source>
        <dbReference type="SAM" id="MobiDB-lite"/>
    </source>
</evidence>
<feature type="compositionally biased region" description="Basic and acidic residues" evidence="1">
    <location>
        <begin position="38"/>
        <end position="67"/>
    </location>
</feature>
<dbReference type="EMBL" id="JABCRI010000010">
    <property type="protein sequence ID" value="KAF8399029.1"/>
    <property type="molecule type" value="Genomic_DNA"/>
</dbReference>
<comment type="caution">
    <text evidence="2">The sequence shown here is derived from an EMBL/GenBank/DDBJ whole genome shotgun (WGS) entry which is preliminary data.</text>
</comment>
<name>A0A834Z110_TETSI</name>
<sequence>MKQSKSNQCSKMAKFSVDREEEESEEGPSSPKHKKQRRLDGEEERTAGKRSNSTKDDHDLAGPDREGSISVTLIDPEVLDCSICMEPLSPPVFQVGMLSSLLWDLLSNNHFPTGEKTMVGSPDIRCGKNHREWNPGWGLKCHIEKDKESNKVVVDLDAGAFHGWDAAIVCSIGGPQKDDWVERRAVVLIHRTGSSDILDGGRKGARVSAERGSEEDKNATLSHAHMRIFKKGVGGLINVGPNQEGLEGEEWQAGLDSNEFNGSQIGLELQTIASNENSDLSDDPFGLYPLIAKSNENPLNRINKVLSSASLGENGESQEKIEVGDMAISSLL</sequence>